<gene>
    <name evidence="2" type="ORF">ALAG00032_LOCUS38</name>
</gene>
<organism evidence="2">
    <name type="scientific">Aureoumbra lagunensis</name>
    <dbReference type="NCBI Taxonomy" id="44058"/>
    <lineage>
        <taxon>Eukaryota</taxon>
        <taxon>Sar</taxon>
        <taxon>Stramenopiles</taxon>
        <taxon>Ochrophyta</taxon>
        <taxon>Pelagophyceae</taxon>
        <taxon>Pelagomonadales</taxon>
        <taxon>Aureoumbra</taxon>
    </lineage>
</organism>
<evidence type="ECO:0000259" key="1">
    <source>
        <dbReference type="PROSITE" id="PS50853"/>
    </source>
</evidence>
<reference evidence="2" key="1">
    <citation type="submission" date="2021-01" db="EMBL/GenBank/DDBJ databases">
        <authorList>
            <person name="Corre E."/>
            <person name="Pelletier E."/>
            <person name="Niang G."/>
            <person name="Scheremetjew M."/>
            <person name="Finn R."/>
            <person name="Kale V."/>
            <person name="Holt S."/>
            <person name="Cochrane G."/>
            <person name="Meng A."/>
            <person name="Brown T."/>
            <person name="Cohen L."/>
        </authorList>
    </citation>
    <scope>NUCLEOTIDE SEQUENCE</scope>
    <source>
        <strain evidence="2">CCMP1510</strain>
    </source>
</reference>
<dbReference type="SUPFAM" id="SSF49265">
    <property type="entry name" value="Fibronectin type III"/>
    <property type="match status" value="1"/>
</dbReference>
<dbReference type="AlphaFoldDB" id="A0A7S3JMQ7"/>
<sequence>MKEKSTALEVPWVFDRDEQSVCIRWAPIDGARRYALQMRVCMKSTQDKAEEFQTLSRSIKSTSARKNHLHDELYEFRVAAITEEDDDGDQGEIPETAWSASLVTGPINPVQLTQMPPPRVFDFDAISATILWETLTPQGHVPRPPFALEMCTDQSRWQNVSSNLNGDRVRKKNLESGKSYYFRIKPVIKTLPECDWSRASIPITIPEKSLAMASIFGDTLLNARSEALNTVDILAGKLIAVYASASW</sequence>
<protein>
    <recommendedName>
        <fullName evidence="1">Fibronectin type-III domain-containing protein</fullName>
    </recommendedName>
</protein>
<dbReference type="InterPro" id="IPR013783">
    <property type="entry name" value="Ig-like_fold"/>
</dbReference>
<feature type="domain" description="Fibronectin type-III" evidence="1">
    <location>
        <begin position="116"/>
        <end position="208"/>
    </location>
</feature>
<accession>A0A7S3JMQ7</accession>
<dbReference type="EMBL" id="HBIJ01000056">
    <property type="protein sequence ID" value="CAE0359310.1"/>
    <property type="molecule type" value="Transcribed_RNA"/>
</dbReference>
<name>A0A7S3JMQ7_9STRA</name>
<dbReference type="InterPro" id="IPR003961">
    <property type="entry name" value="FN3_dom"/>
</dbReference>
<dbReference type="InterPro" id="IPR036116">
    <property type="entry name" value="FN3_sf"/>
</dbReference>
<evidence type="ECO:0000313" key="2">
    <source>
        <dbReference type="EMBL" id="CAE0359310.1"/>
    </source>
</evidence>
<dbReference type="Gene3D" id="2.60.40.10">
    <property type="entry name" value="Immunoglobulins"/>
    <property type="match status" value="1"/>
</dbReference>
<dbReference type="PROSITE" id="PS50853">
    <property type="entry name" value="FN3"/>
    <property type="match status" value="1"/>
</dbReference>
<proteinExistence type="predicted"/>